<name>A0A1E3H7T1_9HYPH</name>
<evidence type="ECO:0000256" key="4">
    <source>
        <dbReference type="ARBA" id="ARBA00023139"/>
    </source>
</evidence>
<reference evidence="8 9" key="1">
    <citation type="submission" date="2016-07" db="EMBL/GenBank/DDBJ databases">
        <title>Draft Genome Sequence of Methylobrevis pamukkalensis PK2.</title>
        <authorList>
            <person name="Vasilenko O.V."/>
            <person name="Doronina N.V."/>
            <person name="Shmareva M.N."/>
            <person name="Tarlachkov S.V."/>
            <person name="Mustakhimov I."/>
            <person name="Trotsenko Y.A."/>
        </authorList>
    </citation>
    <scope>NUCLEOTIDE SEQUENCE [LARGE SCALE GENOMIC DNA]</scope>
    <source>
        <strain evidence="8 9">PK2</strain>
    </source>
</reference>
<keyword evidence="4" id="KW-0564">Palmitate</keyword>
<feature type="region of interest" description="Disordered" evidence="7">
    <location>
        <begin position="33"/>
        <end position="80"/>
    </location>
</feature>
<evidence type="ECO:0000256" key="5">
    <source>
        <dbReference type="ARBA" id="ARBA00023237"/>
    </source>
</evidence>
<dbReference type="Proteomes" id="UP000094622">
    <property type="component" value="Unassembled WGS sequence"/>
</dbReference>
<evidence type="ECO:0000256" key="1">
    <source>
        <dbReference type="ARBA" id="ARBA00004459"/>
    </source>
</evidence>
<accession>A0A1E3H7T1</accession>
<proteinExistence type="predicted"/>
<dbReference type="PROSITE" id="PS51257">
    <property type="entry name" value="PROKAR_LIPOPROTEIN"/>
    <property type="match status" value="1"/>
</dbReference>
<protein>
    <recommendedName>
        <fullName evidence="10">Lipoprotein</fullName>
    </recommendedName>
</protein>
<dbReference type="NCBIfam" id="NF047847">
    <property type="entry name" value="SS_mature_LptM"/>
    <property type="match status" value="1"/>
</dbReference>
<keyword evidence="5" id="KW-0998">Cell outer membrane</keyword>
<evidence type="ECO:0000256" key="7">
    <source>
        <dbReference type="SAM" id="MobiDB-lite"/>
    </source>
</evidence>
<keyword evidence="6" id="KW-0449">Lipoprotein</keyword>
<keyword evidence="3" id="KW-0472">Membrane</keyword>
<evidence type="ECO:0000256" key="3">
    <source>
        <dbReference type="ARBA" id="ARBA00023136"/>
    </source>
</evidence>
<evidence type="ECO:0000256" key="6">
    <source>
        <dbReference type="ARBA" id="ARBA00023288"/>
    </source>
</evidence>
<comment type="subcellular location">
    <subcellularLocation>
        <location evidence="1">Cell outer membrane</location>
        <topology evidence="1">Lipid-anchor</topology>
    </subcellularLocation>
</comment>
<dbReference type="AlphaFoldDB" id="A0A1E3H7T1"/>
<dbReference type="InterPro" id="IPR032831">
    <property type="entry name" value="LptM_cons"/>
</dbReference>
<evidence type="ECO:0008006" key="10">
    <source>
        <dbReference type="Google" id="ProtNLM"/>
    </source>
</evidence>
<evidence type="ECO:0000313" key="8">
    <source>
        <dbReference type="EMBL" id="ODN72387.1"/>
    </source>
</evidence>
<comment type="caution">
    <text evidence="8">The sequence shown here is derived from an EMBL/GenBank/DDBJ whole genome shotgun (WGS) entry which is preliminary data.</text>
</comment>
<evidence type="ECO:0000313" key="9">
    <source>
        <dbReference type="Proteomes" id="UP000094622"/>
    </source>
</evidence>
<keyword evidence="2" id="KW-0732">Signal</keyword>
<keyword evidence="9" id="KW-1185">Reference proteome</keyword>
<gene>
    <name evidence="8" type="ORF">A6302_00314</name>
</gene>
<evidence type="ECO:0000256" key="2">
    <source>
        <dbReference type="ARBA" id="ARBA00022729"/>
    </source>
</evidence>
<organism evidence="8 9">
    <name type="scientific">Methylobrevis pamukkalensis</name>
    <dbReference type="NCBI Taxonomy" id="1439726"/>
    <lineage>
        <taxon>Bacteria</taxon>
        <taxon>Pseudomonadati</taxon>
        <taxon>Pseudomonadota</taxon>
        <taxon>Alphaproteobacteria</taxon>
        <taxon>Hyphomicrobiales</taxon>
        <taxon>Pleomorphomonadaceae</taxon>
        <taxon>Methylobrevis</taxon>
    </lineage>
</organism>
<dbReference type="EMBL" id="MCRJ01000003">
    <property type="protein sequence ID" value="ODN72387.1"/>
    <property type="molecule type" value="Genomic_DNA"/>
</dbReference>
<sequence>MAMTATRPSSRALRALILLPLAAALLVAGCGRRGALQPPGSEERQLETPSLITAPLGRSAPDDAPDEKAPDKPFVLDPLL</sequence>